<keyword evidence="8" id="KW-0496">Mitochondrion</keyword>
<dbReference type="AlphaFoldDB" id="A0A7R8ZQF3"/>
<gene>
    <name evidence="11" type="ORF">CTOB1V02_LOCUS5680</name>
</gene>
<keyword evidence="7" id="KW-1133">Transmembrane helix</keyword>
<evidence type="ECO:0000313" key="11">
    <source>
        <dbReference type="EMBL" id="CAD7227783.1"/>
    </source>
</evidence>
<proteinExistence type="inferred from homology"/>
<dbReference type="PANTHER" id="PTHR21252">
    <property type="entry name" value="TB1 PROTEIN-RELATED"/>
    <property type="match status" value="1"/>
</dbReference>
<dbReference type="PANTHER" id="PTHR21252:SF2">
    <property type="entry name" value="MITOCHONDRIAL OUTER MEMBRANE PROTEIN SLC25A46"/>
    <property type="match status" value="1"/>
</dbReference>
<evidence type="ECO:0000256" key="3">
    <source>
        <dbReference type="ARBA" id="ARBA00022448"/>
    </source>
</evidence>
<keyword evidence="5" id="KW-0677">Repeat</keyword>
<keyword evidence="4 10" id="KW-0812">Transmembrane</keyword>
<dbReference type="Pfam" id="PF00153">
    <property type="entry name" value="Mito_carr"/>
    <property type="match status" value="1"/>
</dbReference>
<keyword evidence="6" id="KW-1000">Mitochondrion outer membrane</keyword>
<organism evidence="11">
    <name type="scientific">Cyprideis torosa</name>
    <dbReference type="NCBI Taxonomy" id="163714"/>
    <lineage>
        <taxon>Eukaryota</taxon>
        <taxon>Metazoa</taxon>
        <taxon>Ecdysozoa</taxon>
        <taxon>Arthropoda</taxon>
        <taxon>Crustacea</taxon>
        <taxon>Oligostraca</taxon>
        <taxon>Ostracoda</taxon>
        <taxon>Podocopa</taxon>
        <taxon>Podocopida</taxon>
        <taxon>Cytherocopina</taxon>
        <taxon>Cytheroidea</taxon>
        <taxon>Cytherideidae</taxon>
        <taxon>Cyprideis</taxon>
    </lineage>
</organism>
<dbReference type="GO" id="GO:0090149">
    <property type="term" value="P:mitochondrial membrane fission"/>
    <property type="evidence" value="ECO:0007669"/>
    <property type="project" value="InterPro"/>
</dbReference>
<comment type="subcellular location">
    <subcellularLocation>
        <location evidence="1">Mitochondrion outer membrane</location>
        <topology evidence="1">Multi-pass membrane protein</topology>
    </subcellularLocation>
</comment>
<accession>A0A7R8ZQF3</accession>
<dbReference type="EMBL" id="OB661256">
    <property type="protein sequence ID" value="CAD7227783.1"/>
    <property type="molecule type" value="Genomic_DNA"/>
</dbReference>
<dbReference type="GO" id="GO:0005741">
    <property type="term" value="C:mitochondrial outer membrane"/>
    <property type="evidence" value="ECO:0007669"/>
    <property type="project" value="UniProtKB-SubCell"/>
</dbReference>
<dbReference type="InterPro" id="IPR018108">
    <property type="entry name" value="MCP_transmembrane"/>
</dbReference>
<keyword evidence="3 10" id="KW-0813">Transport</keyword>
<evidence type="ECO:0000256" key="10">
    <source>
        <dbReference type="RuleBase" id="RU000488"/>
    </source>
</evidence>
<evidence type="ECO:0000256" key="5">
    <source>
        <dbReference type="ARBA" id="ARBA00022737"/>
    </source>
</evidence>
<dbReference type="OrthoDB" id="2403262at2759"/>
<evidence type="ECO:0000256" key="2">
    <source>
        <dbReference type="ARBA" id="ARBA00006375"/>
    </source>
</evidence>
<reference evidence="11" key="1">
    <citation type="submission" date="2020-11" db="EMBL/GenBank/DDBJ databases">
        <authorList>
            <person name="Tran Van P."/>
        </authorList>
    </citation>
    <scope>NUCLEOTIDE SEQUENCE</scope>
</reference>
<dbReference type="InterPro" id="IPR039158">
    <property type="entry name" value="SLC25A46"/>
</dbReference>
<evidence type="ECO:0000256" key="8">
    <source>
        <dbReference type="ARBA" id="ARBA00023128"/>
    </source>
</evidence>
<evidence type="ECO:0000256" key="9">
    <source>
        <dbReference type="ARBA" id="ARBA00023136"/>
    </source>
</evidence>
<keyword evidence="9" id="KW-0472">Membrane</keyword>
<evidence type="ECO:0000256" key="7">
    <source>
        <dbReference type="ARBA" id="ARBA00022989"/>
    </source>
</evidence>
<evidence type="ECO:0000256" key="1">
    <source>
        <dbReference type="ARBA" id="ARBA00004374"/>
    </source>
</evidence>
<dbReference type="Gene3D" id="1.50.40.10">
    <property type="entry name" value="Mitochondrial carrier domain"/>
    <property type="match status" value="1"/>
</dbReference>
<sequence length="456" mass="49823">MDQSQAEYERVTANLENEKRIREAAIGKNVFFAALYHLSPLTPIPLVLRIIRSQGLTVAFRGASNVAILTALDLWLCDLVANVTGWPGSWPFRRVLSTSAILSHLFVKASATIVLIPFSGAALVETVSSWIASDRPGPLDMFSDGITRHFVLTPRRGQVSFWILIAPSLSYSLGSHIVQQLVGSSLKSVMSDSSGEEDPYLLAVSITLASFAADVIMYPMQTILNRLYLQGTRTIVDSVDESCGEVLAIITRYQGVEDCYNNIVKTEGPAGLFKGFGSLLLQYAVQLTVLKLAHSFWCKMTERPPHAAADETVAVETAPPPSNPFVGLIGRETELSENPSPKSDAEKTTKPSAENLAQTSFLERSFLITENPDGPNPQHGGPARAVYLRGPTGNPNISVQSLDHLLFERLLLDRPTLLREKGEEGYCELTIIDKEKLSRLIVSGGKGSPRCIFIQV</sequence>
<name>A0A7R8ZQF3_9CRUS</name>
<dbReference type="SUPFAM" id="SSF103506">
    <property type="entry name" value="Mitochondrial carrier"/>
    <property type="match status" value="1"/>
</dbReference>
<dbReference type="InterPro" id="IPR023395">
    <property type="entry name" value="MCP_dom_sf"/>
</dbReference>
<evidence type="ECO:0000256" key="4">
    <source>
        <dbReference type="ARBA" id="ARBA00022692"/>
    </source>
</evidence>
<protein>
    <submittedName>
        <fullName evidence="11">Uncharacterized protein</fullName>
    </submittedName>
</protein>
<comment type="similarity">
    <text evidence="2 10">Belongs to the mitochondrial carrier (TC 2.A.29) family.</text>
</comment>
<evidence type="ECO:0000256" key="6">
    <source>
        <dbReference type="ARBA" id="ARBA00022787"/>
    </source>
</evidence>
<dbReference type="PROSITE" id="PS50920">
    <property type="entry name" value="SOLCAR"/>
    <property type="match status" value="1"/>
</dbReference>